<dbReference type="AlphaFoldDB" id="A0A6M3LX41"/>
<dbReference type="EMBL" id="MT143499">
    <property type="protein sequence ID" value="QJA97501.1"/>
    <property type="molecule type" value="Genomic_DNA"/>
</dbReference>
<evidence type="ECO:0000313" key="2">
    <source>
        <dbReference type="EMBL" id="QJA97501.1"/>
    </source>
</evidence>
<protein>
    <submittedName>
        <fullName evidence="2">Uncharacterized protein</fullName>
    </submittedName>
</protein>
<accession>A0A6M3LX41</accession>
<gene>
    <name evidence="2" type="ORF">MM415B06178_0008</name>
</gene>
<reference evidence="2" key="1">
    <citation type="submission" date="2020-03" db="EMBL/GenBank/DDBJ databases">
        <title>The deep terrestrial virosphere.</title>
        <authorList>
            <person name="Holmfeldt K."/>
            <person name="Nilsson E."/>
            <person name="Simone D."/>
            <person name="Lopez-Fernandez M."/>
            <person name="Wu X."/>
            <person name="de Brujin I."/>
            <person name="Lundin D."/>
            <person name="Andersson A."/>
            <person name="Bertilsson S."/>
            <person name="Dopson M."/>
        </authorList>
    </citation>
    <scope>NUCLEOTIDE SEQUENCE</scope>
    <source>
        <strain evidence="2">MM415B06178</strain>
    </source>
</reference>
<proteinExistence type="predicted"/>
<organism evidence="2">
    <name type="scientific">viral metagenome</name>
    <dbReference type="NCBI Taxonomy" id="1070528"/>
    <lineage>
        <taxon>unclassified sequences</taxon>
        <taxon>metagenomes</taxon>
        <taxon>organismal metagenomes</taxon>
    </lineage>
</organism>
<name>A0A6M3LX41_9ZZZZ</name>
<feature type="region of interest" description="Disordered" evidence="1">
    <location>
        <begin position="43"/>
        <end position="63"/>
    </location>
</feature>
<sequence>MKTKKDLLEEIKASRSDFVTYGDGDLGIPIRREDALRDIASMDDDQIGDGDWEECDPRGEINR</sequence>
<feature type="compositionally biased region" description="Acidic residues" evidence="1">
    <location>
        <begin position="43"/>
        <end position="54"/>
    </location>
</feature>
<evidence type="ECO:0000256" key="1">
    <source>
        <dbReference type="SAM" id="MobiDB-lite"/>
    </source>
</evidence>